<evidence type="ECO:0000259" key="5">
    <source>
        <dbReference type="Pfam" id="PF01073"/>
    </source>
</evidence>
<reference evidence="6" key="1">
    <citation type="submission" date="2015-03" db="EMBL/GenBank/DDBJ databases">
        <title>Sterol Biosynthesis in Acanthamoeba Species.</title>
        <authorList>
            <person name="Thomson S."/>
            <person name="Rice C.A."/>
            <person name="Henriquez F.L."/>
            <person name="Roberts C.W."/>
        </authorList>
    </citation>
    <scope>NUCLEOTIDE SEQUENCE</scope>
    <source>
        <strain evidence="6">Neff</strain>
    </source>
</reference>
<evidence type="ECO:0000256" key="4">
    <source>
        <dbReference type="SAM" id="MobiDB-lite"/>
    </source>
</evidence>
<accession>A0A1S5QMN7</accession>
<dbReference type="Pfam" id="PF01073">
    <property type="entry name" value="3Beta_HSD"/>
    <property type="match status" value="1"/>
</dbReference>
<evidence type="ECO:0000313" key="6">
    <source>
        <dbReference type="EMBL" id="AMN14213.1"/>
    </source>
</evidence>
<keyword evidence="2 3" id="KW-0560">Oxidoreductase</keyword>
<dbReference type="VEuPathDB" id="AmoebaDB:ACA1_115740"/>
<evidence type="ECO:0000256" key="2">
    <source>
        <dbReference type="ARBA" id="ARBA00023002"/>
    </source>
</evidence>
<dbReference type="AlphaFoldDB" id="A0A1S5QMN7"/>
<dbReference type="PANTHER" id="PTHR43245:SF51">
    <property type="entry name" value="SHORT CHAIN DEHYDROGENASE_REDUCTASE FAMILY 42E, MEMBER 2"/>
    <property type="match status" value="1"/>
</dbReference>
<evidence type="ECO:0000256" key="1">
    <source>
        <dbReference type="ARBA" id="ARBA00009219"/>
    </source>
</evidence>
<organism evidence="6">
    <name type="scientific">Acanthamoeba castellanii</name>
    <name type="common">Amoeba</name>
    <dbReference type="NCBI Taxonomy" id="5755"/>
    <lineage>
        <taxon>Eukaryota</taxon>
        <taxon>Amoebozoa</taxon>
        <taxon>Discosea</taxon>
        <taxon>Longamoebia</taxon>
        <taxon>Centramoebida</taxon>
        <taxon>Acanthamoebidae</taxon>
        <taxon>Acanthamoeba</taxon>
    </lineage>
</organism>
<feature type="region of interest" description="Disordered" evidence="4">
    <location>
        <begin position="331"/>
        <end position="352"/>
    </location>
</feature>
<dbReference type="GO" id="GO:0016616">
    <property type="term" value="F:oxidoreductase activity, acting on the CH-OH group of donors, NAD or NADP as acceptor"/>
    <property type="evidence" value="ECO:0007669"/>
    <property type="project" value="InterPro"/>
</dbReference>
<dbReference type="FunFam" id="3.40.50.720:FF:000870">
    <property type="entry name" value="Steroid dehydrogenase"/>
    <property type="match status" value="1"/>
</dbReference>
<evidence type="ECO:0000256" key="3">
    <source>
        <dbReference type="RuleBase" id="RU004475"/>
    </source>
</evidence>
<dbReference type="InterPro" id="IPR002225">
    <property type="entry name" value="3Beta_OHSteriod_DH/Estase"/>
</dbReference>
<comment type="similarity">
    <text evidence="1 3">Belongs to the 3-beta-HSD family.</text>
</comment>
<proteinExistence type="evidence at transcript level"/>
<protein>
    <submittedName>
        <fullName evidence="6">Sterol-4-alpha-carboxylate-3-dehydrogenase</fullName>
    </submittedName>
</protein>
<gene>
    <name evidence="6" type="primary">ERG26</name>
</gene>
<dbReference type="SUPFAM" id="SSF51735">
    <property type="entry name" value="NAD(P)-binding Rossmann-fold domains"/>
    <property type="match status" value="1"/>
</dbReference>
<sequence length="352" mass="39113">MSGKKYGVIGGGGFLGKWIVDELLNRGEKHVRVLDIRPSPTPDDRVEFVQVDVTKIDTLRKGLAGLTTVIHTASPPHGKGYQMYYNVNVEGTKNVVEACVELGIKQLVFTSSASVVFDGRHIKGGDESLPYCKTHLDGYTETKEKAERIVLEANGRKGLLTVALRPSGIFGPGDAQGWPGFIEAAQNGKSKFQLGDGSNLMDWTYVENVAYAHVLAADKLVPGNDKVAGQAFFITNDEPAPFWDMAKYIWKNLDYPTPTVVVPYWLAYYLALLLDWIVWLLSPLVSIHLTFTFFRVVYAGAHRYFTIEKAKRDLGYKPKVALKEGMARTLKAFEHKRNPKATGSSQDKKKAK</sequence>
<dbReference type="PANTHER" id="PTHR43245">
    <property type="entry name" value="BIFUNCTIONAL POLYMYXIN RESISTANCE PROTEIN ARNA"/>
    <property type="match status" value="1"/>
</dbReference>
<dbReference type="InterPro" id="IPR050177">
    <property type="entry name" value="Lipid_A_modif_metabolic_enz"/>
</dbReference>
<dbReference type="EMBL" id="KP970622">
    <property type="protein sequence ID" value="AMN14213.1"/>
    <property type="molecule type" value="mRNA"/>
</dbReference>
<dbReference type="Gene3D" id="3.40.50.720">
    <property type="entry name" value="NAD(P)-binding Rossmann-like Domain"/>
    <property type="match status" value="1"/>
</dbReference>
<dbReference type="InterPro" id="IPR036291">
    <property type="entry name" value="NAD(P)-bd_dom_sf"/>
</dbReference>
<name>A0A1S5QMN7_ACACA</name>
<dbReference type="OMA" id="LTYGECD"/>
<dbReference type="GO" id="GO:0006694">
    <property type="term" value="P:steroid biosynthetic process"/>
    <property type="evidence" value="ECO:0007669"/>
    <property type="project" value="InterPro"/>
</dbReference>
<feature type="domain" description="3-beta hydroxysteroid dehydrogenase/isomerase" evidence="5">
    <location>
        <begin position="8"/>
        <end position="260"/>
    </location>
</feature>